<evidence type="ECO:0000313" key="3">
    <source>
        <dbReference type="Proteomes" id="UP000247978"/>
    </source>
</evidence>
<dbReference type="InterPro" id="IPR014963">
    <property type="entry name" value="UPF0302_N"/>
</dbReference>
<sequence length="175" mass="21073">MTMKIPVSIQHKKDFLQWFIQHCKIERHEMNWFLNDLVEDERALFYVHFVQDIEYCPKGIIISASHSKEISFLFFKGNVQTEDVYTAYHELQLYQDEAIYFQVNFPRSEGNELYQSVLEDDISVLQQTKIVTEELLSHSLLVGRKRFLEKEINKALENNDYEKFMYYSAQYKEVY</sequence>
<organism evidence="2 3">
    <name type="scientific">Pseudogracilibacillus auburnensis</name>
    <dbReference type="NCBI Taxonomy" id="1494959"/>
    <lineage>
        <taxon>Bacteria</taxon>
        <taxon>Bacillati</taxon>
        <taxon>Bacillota</taxon>
        <taxon>Bacilli</taxon>
        <taxon>Bacillales</taxon>
        <taxon>Bacillaceae</taxon>
        <taxon>Pseudogracilibacillus</taxon>
    </lineage>
</organism>
<evidence type="ECO:0000259" key="1">
    <source>
        <dbReference type="SMART" id="SM00914"/>
    </source>
</evidence>
<dbReference type="InterPro" id="IPR014957">
    <property type="entry name" value="IDEAL_dom"/>
</dbReference>
<keyword evidence="3" id="KW-1185">Reference proteome</keyword>
<dbReference type="InterPro" id="IPR038091">
    <property type="entry name" value="UPF0302_N_sf"/>
</dbReference>
<evidence type="ECO:0000313" key="2">
    <source>
        <dbReference type="EMBL" id="PXW88753.1"/>
    </source>
</evidence>
<dbReference type="Gene3D" id="4.10.810.10">
    <property type="entry name" value="Virus Scaffolding Protein, Chain A"/>
    <property type="match status" value="1"/>
</dbReference>
<dbReference type="Gene3D" id="3.40.1530.30">
    <property type="entry name" value="Uncharacterised family UPF0302, N-terminal domain"/>
    <property type="match status" value="1"/>
</dbReference>
<dbReference type="Pfam" id="PF08864">
    <property type="entry name" value="UPF0302"/>
    <property type="match status" value="1"/>
</dbReference>
<dbReference type="RefSeq" id="WP_110394579.1">
    <property type="nucleotide sequence ID" value="NZ_JADIJL010000009.1"/>
</dbReference>
<comment type="caution">
    <text evidence="2">The sequence shown here is derived from an EMBL/GenBank/DDBJ whole genome shotgun (WGS) entry which is preliminary data.</text>
</comment>
<dbReference type="PIRSF" id="PIRSF007165">
    <property type="entry name" value="UCP007165"/>
    <property type="match status" value="1"/>
</dbReference>
<accession>A0A2V3W332</accession>
<dbReference type="Pfam" id="PF08858">
    <property type="entry name" value="IDEAL"/>
    <property type="match status" value="1"/>
</dbReference>
<protein>
    <submittedName>
        <fullName evidence="2">Uncharacterized protein YpiB (UPF0302 family)</fullName>
    </submittedName>
</protein>
<dbReference type="OrthoDB" id="2155814at2"/>
<dbReference type="EMBL" id="QJJQ01000003">
    <property type="protein sequence ID" value="PXW88753.1"/>
    <property type="molecule type" value="Genomic_DNA"/>
</dbReference>
<name>A0A2V3W332_9BACI</name>
<gene>
    <name evidence="2" type="ORF">DFR56_103259</name>
</gene>
<dbReference type="InterPro" id="IPR027393">
    <property type="entry name" value="Virus_scaffolding_prot_C"/>
</dbReference>
<proteinExistence type="predicted"/>
<dbReference type="SMART" id="SM00914">
    <property type="entry name" value="IDEAL"/>
    <property type="match status" value="1"/>
</dbReference>
<reference evidence="2 3" key="1">
    <citation type="submission" date="2018-05" db="EMBL/GenBank/DDBJ databases">
        <title>Genomic Encyclopedia of Type Strains, Phase IV (KMG-IV): sequencing the most valuable type-strain genomes for metagenomic binning, comparative biology and taxonomic classification.</title>
        <authorList>
            <person name="Goeker M."/>
        </authorList>
    </citation>
    <scope>NUCLEOTIDE SEQUENCE [LARGE SCALE GENOMIC DNA]</scope>
    <source>
        <strain evidence="2 3">DSM 28556</strain>
    </source>
</reference>
<dbReference type="AlphaFoldDB" id="A0A2V3W332"/>
<feature type="domain" description="IDEAL" evidence="1">
    <location>
        <begin position="135"/>
        <end position="171"/>
    </location>
</feature>
<dbReference type="InterPro" id="IPR011188">
    <property type="entry name" value="UPF0302"/>
</dbReference>
<dbReference type="Proteomes" id="UP000247978">
    <property type="component" value="Unassembled WGS sequence"/>
</dbReference>